<dbReference type="AlphaFoldDB" id="A0A2T6CDL1"/>
<dbReference type="InterPro" id="IPR009937">
    <property type="entry name" value="Phage_holin_3_6"/>
</dbReference>
<reference evidence="3 4" key="1">
    <citation type="submission" date="2018-04" db="EMBL/GenBank/DDBJ databases">
        <title>Genomic Encyclopedia of Archaeal and Bacterial Type Strains, Phase II (KMG-II): from individual species to whole genera.</title>
        <authorList>
            <person name="Goeker M."/>
        </authorList>
    </citation>
    <scope>NUCLEOTIDE SEQUENCE [LARGE SCALE GENOMIC DNA]</scope>
    <source>
        <strain evidence="3 4">DSM 12244</strain>
    </source>
</reference>
<evidence type="ECO:0000256" key="2">
    <source>
        <dbReference type="SAM" id="Phobius"/>
    </source>
</evidence>
<feature type="transmembrane region" description="Helical" evidence="2">
    <location>
        <begin position="47"/>
        <end position="68"/>
    </location>
</feature>
<accession>A0A2T6CDL1</accession>
<organism evidence="3 4">
    <name type="scientific">Sulfitobacter mediterraneus</name>
    <dbReference type="NCBI Taxonomy" id="83219"/>
    <lineage>
        <taxon>Bacteria</taxon>
        <taxon>Pseudomonadati</taxon>
        <taxon>Pseudomonadota</taxon>
        <taxon>Alphaproteobacteria</taxon>
        <taxon>Rhodobacterales</taxon>
        <taxon>Roseobacteraceae</taxon>
        <taxon>Sulfitobacter</taxon>
    </lineage>
</organism>
<keyword evidence="2" id="KW-0812">Transmembrane</keyword>
<sequence>MLSKVKHSAARAARKAGMVSAGALCVLVGAGFLTGAAWIFLATAYDTLIAASVIGAAYAGIGLLLVGLAGSDEPEQHSAPEPDPKAAPASADAPPLLQAFLFGLQAGASSDRR</sequence>
<keyword evidence="2" id="KW-0472">Membrane</keyword>
<evidence type="ECO:0000313" key="4">
    <source>
        <dbReference type="Proteomes" id="UP000244092"/>
    </source>
</evidence>
<evidence type="ECO:0000256" key="1">
    <source>
        <dbReference type="SAM" id="MobiDB-lite"/>
    </source>
</evidence>
<dbReference type="Proteomes" id="UP000244092">
    <property type="component" value="Unassembled WGS sequence"/>
</dbReference>
<gene>
    <name evidence="3" type="ORF">C8N31_10649</name>
</gene>
<feature type="transmembrane region" description="Helical" evidence="2">
    <location>
        <begin position="21"/>
        <end position="41"/>
    </location>
</feature>
<evidence type="ECO:0000313" key="3">
    <source>
        <dbReference type="EMBL" id="PTX73586.1"/>
    </source>
</evidence>
<dbReference type="EMBL" id="QBKU01000006">
    <property type="protein sequence ID" value="PTX73586.1"/>
    <property type="molecule type" value="Genomic_DNA"/>
</dbReference>
<feature type="region of interest" description="Disordered" evidence="1">
    <location>
        <begin position="72"/>
        <end position="91"/>
    </location>
</feature>
<proteinExistence type="predicted"/>
<dbReference type="Pfam" id="PF07332">
    <property type="entry name" value="Phage_holin_3_6"/>
    <property type="match status" value="1"/>
</dbReference>
<name>A0A2T6CDL1_9RHOB</name>
<dbReference type="OrthoDB" id="7876610at2"/>
<dbReference type="RefSeq" id="WP_025049726.1">
    <property type="nucleotide sequence ID" value="NZ_CANMAK010000005.1"/>
</dbReference>
<feature type="compositionally biased region" description="Basic and acidic residues" evidence="1">
    <location>
        <begin position="74"/>
        <end position="84"/>
    </location>
</feature>
<protein>
    <submittedName>
        <fullName evidence="3">Putative superfamily III holin-X</fullName>
    </submittedName>
</protein>
<keyword evidence="2" id="KW-1133">Transmembrane helix</keyword>
<comment type="caution">
    <text evidence="3">The sequence shown here is derived from an EMBL/GenBank/DDBJ whole genome shotgun (WGS) entry which is preliminary data.</text>
</comment>